<evidence type="ECO:0000313" key="2">
    <source>
        <dbReference type="EMBL" id="UPU37557.1"/>
    </source>
</evidence>
<feature type="chain" id="PRO_5046721660" evidence="1">
    <location>
        <begin position="26"/>
        <end position="1893"/>
    </location>
</feature>
<evidence type="ECO:0000256" key="1">
    <source>
        <dbReference type="SAM" id="SignalP"/>
    </source>
</evidence>
<organism evidence="2 3">
    <name type="scientific">Geomonas paludis</name>
    <dbReference type="NCBI Taxonomy" id="2740185"/>
    <lineage>
        <taxon>Bacteria</taxon>
        <taxon>Pseudomonadati</taxon>
        <taxon>Thermodesulfobacteriota</taxon>
        <taxon>Desulfuromonadia</taxon>
        <taxon>Geobacterales</taxon>
        <taxon>Geobacteraceae</taxon>
        <taxon>Geomonas</taxon>
    </lineage>
</organism>
<reference evidence="2" key="1">
    <citation type="submission" date="2022-04" db="EMBL/GenBank/DDBJ databases">
        <authorList>
            <person name="Liu G."/>
        </authorList>
    </citation>
    <scope>NUCLEOTIDE SEQUENCE</scope>
    <source>
        <strain evidence="2">RG22</strain>
    </source>
</reference>
<accession>A0ABY4LI63</accession>
<sequence length="1893" mass="200704">MKNKLLLAASFLALTCALQPAPAHATLSWPGEPYCVKPAFVAGNVSPNLLLMIDNSASMYDLQYVDEGKKHCSNSSTSCTSNADCSNGGTCSVFDRRPFYCYDQTFDSTKNYYGYFNKDKFYYYYKKQDDGTGDEFRPVAGSTLAQALSVVSCGANGTNINKTFPGQMCLEYTTGKALVAFVAKGNYLNWLTASKLDAEKQTLTGGKFDGSYFIPESRGCVGQAFVKDQNTADFINFADGTPDPNASLQVTYTITGPSNEYNSTAPSNGGQTYINLFGGATFNYGNCQDAINALATGGNADIKQTVDSCLASTAPATGTCQNVPAALRPFAACTTNSDCNLNKSIDTNAYVCQTYLGKTCTGLADTTSCKIAARNSCTVDPTIACGVDSDCNVAVAATPGHCSTDKSMYTPAPGSKDDVPAISCTTDADCKFKSTGTNFVGKINSCVGYTAASTSYKGPCVVTAAQDYGPCVANYVGDCQLTAQGAATKTKVSFQQSMQECWKIRGQTYTANSNPPYGFTNMQTVLQQCPDIYASYKTCHNDHMKQCTSSADCGGAACDSGPDAIGAGNPALLCGASYEGPFFTKNASGNWVVTAAGSADSYLAMKEAQYRFCGDMASPPVTDPTDSPSDTAITENMPAILSGIGVEAQLGAPIQKMRVKIGATSCTTVSDCGTTNPERSFTCTSGTCQPIGLVQEFSDKIRLGVATFNPFGSASETALAGVKDAKVCYVGAGSTQVTPVQACVQNIDCGTGNRCDVASGNANLDGGAIIYPVGKGVCATMTGTACTTNAQCSGTNTCLNGFCGSKSTDVCTTVSNCSGSSQACVRDTAGAHTASDTLVGKIDGIRAASWTPLAETLYNVLGYFAAIPQTGGSLKSRVTGAATGLTGLRINAIDTTSVTNAVDFNEVLHPSEYRCQQNYVLLVSDGSSTADRNTTVGNLASLYAAQAGTTAGACTVPSGSVDHGGTSNLPVISWLGRHQNLASFSTTAVTPVHCSGHTSTTCTRDSDCPSGETCQNGTYPRDYFTTYVVLNGESTGTSDVCSAEMLLGKTASNGGTTLEMAKDPVEQRDKLSTIFQTIAAKASSGTAASILSNSEGSGANILQAVFFPKKVFENQSYSDWIGEMQNLWYYVDPQISRSTIREDTNADKQLDLIADKVVSFRFDTTDNTTYAFASQDTNGDGIGDTTEVKEDTDLVKSIWRAGKQLWSRNLSSSPRKIFTSINGTSLIDFSSDTFRGTANSDNSATLAPYLNVSAGEATRLIDYVHGVDQNDLEGFASYRSRKVQIKDQATNTISSPREWRLGDIISSTPRIQSTGKLNTYNVAAPSGYGDASYTSFINSYQYKHRGMVYVGGNDGMLHSFKLGLLDVTASSTHKATLTGSALGEEQWAYIPKQVLPFLKYYGDPKYNHLYYVDGSTVLFDASIGTTTLNTDTNTNICPDGATYYDCPKQASVVNATNELDPTRNTWRTVLIGGMGIGGASTKTCASGAECVQTPVAEDPSDTSKALGYSTYFALDVSDPEAPSLMWEFNDPAMGFATTGPAVVRVGPRDKNGHWYAVFGSGPTGKIDTNNNQFKGQSNQTLKFFIVDLRTGTLLRTIDTGIENAFAGSMLGGPIDADRWDSYANGHYQDDAILVGYTKKNTTTNTWSDGGVIRITTKESSTVNNWGWSHVIEDTGPVVTAISRLQDRKNKRLWLYFGSGRYYYRAGTDIDDFSNQRSIYGIKDPCYNTNALPGNVYDKNCTATVTSGVTDQSEEITSVGAGGWKIDMDLSSGNFGAERVVTDAVALTNGTVFLTSFQPTADPCGFGGNSFLWALGYDTGDRPSDAALAGKALIQLSTGEFKEVDLAQAFGSGAARLNRRSGVPMTGKPPADAFPIVSKSGNKPVKKIMHIQER</sequence>
<protein>
    <submittedName>
        <fullName evidence="2">PilC/PilY family type IV pilus protein</fullName>
    </submittedName>
</protein>
<name>A0ABY4LI63_9BACT</name>
<dbReference type="RefSeq" id="WP_248647122.1">
    <property type="nucleotide sequence ID" value="NZ_CP096574.1"/>
</dbReference>
<proteinExistence type="predicted"/>
<gene>
    <name evidence="2" type="ORF">M1B72_07580</name>
</gene>
<feature type="signal peptide" evidence="1">
    <location>
        <begin position="1"/>
        <end position="25"/>
    </location>
</feature>
<evidence type="ECO:0000313" key="3">
    <source>
        <dbReference type="Proteomes" id="UP000831485"/>
    </source>
</evidence>
<keyword evidence="1" id="KW-0732">Signal</keyword>
<dbReference type="Proteomes" id="UP000831485">
    <property type="component" value="Chromosome"/>
</dbReference>
<dbReference type="EMBL" id="CP096574">
    <property type="protein sequence ID" value="UPU37557.1"/>
    <property type="molecule type" value="Genomic_DNA"/>
</dbReference>
<keyword evidence="3" id="KW-1185">Reference proteome</keyword>